<accession>A0A4Y7IBH6</accession>
<gene>
    <name evidence="1" type="ORF">C5167_037710</name>
</gene>
<protein>
    <submittedName>
        <fullName evidence="1">Uncharacterized protein</fullName>
    </submittedName>
</protein>
<evidence type="ECO:0000313" key="2">
    <source>
        <dbReference type="Proteomes" id="UP000316621"/>
    </source>
</evidence>
<dbReference type="Gramene" id="RZC44759">
    <property type="protein sequence ID" value="RZC44759"/>
    <property type="gene ID" value="C5167_037710"/>
</dbReference>
<sequence>MIPAIGSAEAEIHGTIAINSFKLDIVIRLELLFFESDATVEDPSWVDDEDISVRLTNDMNS</sequence>
<reference evidence="1 2" key="1">
    <citation type="journal article" date="2018" name="Science">
        <title>The opium poppy genome and morphinan production.</title>
        <authorList>
            <person name="Guo L."/>
            <person name="Winzer T."/>
            <person name="Yang X."/>
            <person name="Li Y."/>
            <person name="Ning Z."/>
            <person name="He Z."/>
            <person name="Teodor R."/>
            <person name="Lu Y."/>
            <person name="Bowser T.A."/>
            <person name="Graham I.A."/>
            <person name="Ye K."/>
        </authorList>
    </citation>
    <scope>NUCLEOTIDE SEQUENCE [LARGE SCALE GENOMIC DNA]</scope>
    <source>
        <strain evidence="2">cv. HN1</strain>
        <tissue evidence="1">Leaves</tissue>
    </source>
</reference>
<proteinExistence type="predicted"/>
<evidence type="ECO:0000313" key="1">
    <source>
        <dbReference type="EMBL" id="RZC44759.1"/>
    </source>
</evidence>
<dbReference type="Proteomes" id="UP000316621">
    <property type="component" value="Chromosome 1"/>
</dbReference>
<dbReference type="EMBL" id="CM010715">
    <property type="protein sequence ID" value="RZC44759.1"/>
    <property type="molecule type" value="Genomic_DNA"/>
</dbReference>
<dbReference type="AlphaFoldDB" id="A0A4Y7IBH6"/>
<organism evidence="1 2">
    <name type="scientific">Papaver somniferum</name>
    <name type="common">Opium poppy</name>
    <dbReference type="NCBI Taxonomy" id="3469"/>
    <lineage>
        <taxon>Eukaryota</taxon>
        <taxon>Viridiplantae</taxon>
        <taxon>Streptophyta</taxon>
        <taxon>Embryophyta</taxon>
        <taxon>Tracheophyta</taxon>
        <taxon>Spermatophyta</taxon>
        <taxon>Magnoliopsida</taxon>
        <taxon>Ranunculales</taxon>
        <taxon>Papaveraceae</taxon>
        <taxon>Papaveroideae</taxon>
        <taxon>Papaver</taxon>
    </lineage>
</organism>
<keyword evidence="2" id="KW-1185">Reference proteome</keyword>
<name>A0A4Y7IBH6_PAPSO</name>